<feature type="domain" description="STAS" evidence="1">
    <location>
        <begin position="30"/>
        <end position="89"/>
    </location>
</feature>
<dbReference type="AlphaFoldDB" id="A0A1Y0C8P4"/>
<dbReference type="InterPro" id="IPR002645">
    <property type="entry name" value="STAS_dom"/>
</dbReference>
<organism evidence="2 3">
    <name type="scientific">Mycobacterium dioxanotrophicus</name>
    <dbReference type="NCBI Taxonomy" id="482462"/>
    <lineage>
        <taxon>Bacteria</taxon>
        <taxon>Bacillati</taxon>
        <taxon>Actinomycetota</taxon>
        <taxon>Actinomycetes</taxon>
        <taxon>Mycobacteriales</taxon>
        <taxon>Mycobacteriaceae</taxon>
        <taxon>Mycobacterium</taxon>
    </lineage>
</organism>
<sequence length="146" mass="15623">MHSARGYPVTTADRQSKAATFRHHINCGGADIEARHQNDCIILTATGEVDAANADIFVTSLTRFAAGPRAVIVDLRPMSFIGTLGLRGLQCFDDKCSRSGTTWVLLADPAIPRLISIVCPGQPLHVVTTFLEAKRAVRPAVPAETG</sequence>
<evidence type="ECO:0000259" key="1">
    <source>
        <dbReference type="PROSITE" id="PS50801"/>
    </source>
</evidence>
<dbReference type="KEGG" id="mdx:BTO20_26280"/>
<dbReference type="Pfam" id="PF01740">
    <property type="entry name" value="STAS"/>
    <property type="match status" value="1"/>
</dbReference>
<dbReference type="Proteomes" id="UP000195331">
    <property type="component" value="Chromosome"/>
</dbReference>
<protein>
    <recommendedName>
        <fullName evidence="1">STAS domain-containing protein</fullName>
    </recommendedName>
</protein>
<gene>
    <name evidence="2" type="ORF">BTO20_26280</name>
</gene>
<keyword evidence="3" id="KW-1185">Reference proteome</keyword>
<evidence type="ECO:0000313" key="3">
    <source>
        <dbReference type="Proteomes" id="UP000195331"/>
    </source>
</evidence>
<evidence type="ECO:0000313" key="2">
    <source>
        <dbReference type="EMBL" id="ART71589.1"/>
    </source>
</evidence>
<reference evidence="2 3" key="1">
    <citation type="submission" date="2017-04" db="EMBL/GenBank/DDBJ databases">
        <title>Whole Genome Sequence of 1,4-Dioxane Degrading Bacterium Mycobacterium dioxanotrophicus PH-06.</title>
        <authorList>
            <person name="He Y."/>
        </authorList>
    </citation>
    <scope>NUCLEOTIDE SEQUENCE [LARGE SCALE GENOMIC DNA]</scope>
    <source>
        <strain evidence="2 3">PH-06</strain>
    </source>
</reference>
<dbReference type="SUPFAM" id="SSF52091">
    <property type="entry name" value="SpoIIaa-like"/>
    <property type="match status" value="1"/>
</dbReference>
<accession>A0A1Y0C8P4</accession>
<dbReference type="PROSITE" id="PS50801">
    <property type="entry name" value="STAS"/>
    <property type="match status" value="1"/>
</dbReference>
<dbReference type="InterPro" id="IPR036513">
    <property type="entry name" value="STAS_dom_sf"/>
</dbReference>
<dbReference type="CDD" id="cd07043">
    <property type="entry name" value="STAS_anti-anti-sigma_factors"/>
    <property type="match status" value="1"/>
</dbReference>
<dbReference type="EMBL" id="CP020809">
    <property type="protein sequence ID" value="ART71589.1"/>
    <property type="molecule type" value="Genomic_DNA"/>
</dbReference>
<name>A0A1Y0C8P4_9MYCO</name>
<proteinExistence type="predicted"/>
<dbReference type="Gene3D" id="3.30.750.24">
    <property type="entry name" value="STAS domain"/>
    <property type="match status" value="1"/>
</dbReference>